<dbReference type="CDD" id="cd02440">
    <property type="entry name" value="AdoMet_MTases"/>
    <property type="match status" value="1"/>
</dbReference>
<dbReference type="RefSeq" id="WP_248593159.1">
    <property type="nucleotide sequence ID" value="NZ_BAABEB010000027.1"/>
</dbReference>
<keyword evidence="1 4" id="KW-0489">Methyltransferase</keyword>
<dbReference type="EMBL" id="CP051627">
    <property type="protein sequence ID" value="UPT20870.1"/>
    <property type="molecule type" value="Genomic_DNA"/>
</dbReference>
<dbReference type="InterPro" id="IPR046977">
    <property type="entry name" value="RsmC/RlmG"/>
</dbReference>
<keyword evidence="5" id="KW-1185">Reference proteome</keyword>
<feature type="domain" description="Methyltransferase small" evidence="3">
    <location>
        <begin position="28"/>
        <end position="200"/>
    </location>
</feature>
<evidence type="ECO:0000313" key="4">
    <source>
        <dbReference type="EMBL" id="UPT20870.1"/>
    </source>
</evidence>
<dbReference type="PANTHER" id="PTHR47816">
    <property type="entry name" value="RIBOSOMAL RNA SMALL SUBUNIT METHYLTRANSFERASE C"/>
    <property type="match status" value="1"/>
</dbReference>
<organism evidence="4 5">
    <name type="scientific">Thermobifida alba</name>
    <name type="common">Thermomonospora alba</name>
    <dbReference type="NCBI Taxonomy" id="53522"/>
    <lineage>
        <taxon>Bacteria</taxon>
        <taxon>Bacillati</taxon>
        <taxon>Actinomycetota</taxon>
        <taxon>Actinomycetes</taxon>
        <taxon>Streptosporangiales</taxon>
        <taxon>Nocardiopsidaceae</taxon>
        <taxon>Thermobifida</taxon>
    </lineage>
</organism>
<name>A0ABY4L3K4_THEAE</name>
<accession>A0ABY4L3K4</accession>
<evidence type="ECO:0000313" key="5">
    <source>
        <dbReference type="Proteomes" id="UP000832041"/>
    </source>
</evidence>
<dbReference type="Proteomes" id="UP000832041">
    <property type="component" value="Chromosome"/>
</dbReference>
<sequence>MTSHYFDPDPNTPSRTATVPLLLPDLHLTLTTDRGVFSPDRIDLGTRILLETVPPPPDRGTLLDLGCGYGPIALTLARRAPHATVVGVDTNRRALALARHNAEANAVPNVRFLPAPGPGETPDPLLRGPFAALWSNPPIRIGKQALHTLLATWLSRLEAGAHAHLVVQKNLGADSLHRWLEESGHPTERVASRAGYRILRTTRQP</sequence>
<dbReference type="GO" id="GO:0008168">
    <property type="term" value="F:methyltransferase activity"/>
    <property type="evidence" value="ECO:0007669"/>
    <property type="project" value="UniProtKB-KW"/>
</dbReference>
<evidence type="ECO:0000256" key="1">
    <source>
        <dbReference type="ARBA" id="ARBA00022603"/>
    </source>
</evidence>
<dbReference type="InterPro" id="IPR029063">
    <property type="entry name" value="SAM-dependent_MTases_sf"/>
</dbReference>
<dbReference type="Pfam" id="PF05175">
    <property type="entry name" value="MTS"/>
    <property type="match status" value="1"/>
</dbReference>
<evidence type="ECO:0000259" key="3">
    <source>
        <dbReference type="Pfam" id="PF05175"/>
    </source>
</evidence>
<dbReference type="PANTHER" id="PTHR47816:SF4">
    <property type="entry name" value="RIBOSOMAL RNA SMALL SUBUNIT METHYLTRANSFERASE C"/>
    <property type="match status" value="1"/>
</dbReference>
<dbReference type="GO" id="GO:0032259">
    <property type="term" value="P:methylation"/>
    <property type="evidence" value="ECO:0007669"/>
    <property type="project" value="UniProtKB-KW"/>
</dbReference>
<protein>
    <submittedName>
        <fullName evidence="4">Methyltransferase</fullName>
    </submittedName>
</protein>
<dbReference type="SUPFAM" id="SSF53335">
    <property type="entry name" value="S-adenosyl-L-methionine-dependent methyltransferases"/>
    <property type="match status" value="1"/>
</dbReference>
<reference evidence="4 5" key="1">
    <citation type="submission" date="2020-04" db="EMBL/GenBank/DDBJ databases">
        <title>Thermobifida alba genome sequencing and assembly.</title>
        <authorList>
            <person name="Luzics S."/>
            <person name="Horvath B."/>
            <person name="Nagy I."/>
            <person name="Toth A."/>
            <person name="Nagy I."/>
            <person name="Kukolya J."/>
        </authorList>
    </citation>
    <scope>NUCLEOTIDE SEQUENCE [LARGE SCALE GENOMIC DNA]</scope>
    <source>
        <strain evidence="4 5">DSM 43795</strain>
    </source>
</reference>
<dbReference type="InterPro" id="IPR007848">
    <property type="entry name" value="Small_mtfrase_dom"/>
</dbReference>
<evidence type="ECO:0000256" key="2">
    <source>
        <dbReference type="ARBA" id="ARBA00022679"/>
    </source>
</evidence>
<keyword evidence="2" id="KW-0808">Transferase</keyword>
<proteinExistence type="predicted"/>
<gene>
    <name evidence="4" type="ORF">FOF52_07770</name>
</gene>
<dbReference type="Gene3D" id="3.40.50.150">
    <property type="entry name" value="Vaccinia Virus protein VP39"/>
    <property type="match status" value="1"/>
</dbReference>